<keyword evidence="3" id="KW-1185">Reference proteome</keyword>
<proteinExistence type="predicted"/>
<keyword evidence="1" id="KW-0732">Signal</keyword>
<gene>
    <name evidence="2" type="ORF">J2045_002805</name>
</gene>
<feature type="chain" id="PRO_5045490704" evidence="1">
    <location>
        <begin position="23"/>
        <end position="99"/>
    </location>
</feature>
<reference evidence="2 3" key="1">
    <citation type="submission" date="2023-07" db="EMBL/GenBank/DDBJ databases">
        <title>Genomic Encyclopedia of Type Strains, Phase IV (KMG-IV): sequencing the most valuable type-strain genomes for metagenomic binning, comparative biology and taxonomic classification.</title>
        <authorList>
            <person name="Goeker M."/>
        </authorList>
    </citation>
    <scope>NUCLEOTIDE SEQUENCE [LARGE SCALE GENOMIC DNA]</scope>
    <source>
        <strain evidence="2 3">DSM 1111</strain>
    </source>
</reference>
<evidence type="ECO:0000313" key="2">
    <source>
        <dbReference type="EMBL" id="MDQ0421765.1"/>
    </source>
</evidence>
<evidence type="ECO:0000256" key="1">
    <source>
        <dbReference type="SAM" id="SignalP"/>
    </source>
</evidence>
<comment type="caution">
    <text evidence="2">The sequence shown here is derived from an EMBL/GenBank/DDBJ whole genome shotgun (WGS) entry which is preliminary data.</text>
</comment>
<dbReference type="EMBL" id="JAUSUW010000007">
    <property type="protein sequence ID" value="MDQ0421765.1"/>
    <property type="molecule type" value="Genomic_DNA"/>
</dbReference>
<dbReference type="RefSeq" id="WP_307373708.1">
    <property type="nucleotide sequence ID" value="NZ_JAUSUW010000007.1"/>
</dbReference>
<dbReference type="Proteomes" id="UP001238496">
    <property type="component" value="Unassembled WGS sequence"/>
</dbReference>
<evidence type="ECO:0000313" key="3">
    <source>
        <dbReference type="Proteomes" id="UP001238496"/>
    </source>
</evidence>
<organism evidence="2 3">
    <name type="scientific">Peteryoungia aggregata LMG 23059</name>
    <dbReference type="NCBI Taxonomy" id="1368425"/>
    <lineage>
        <taxon>Bacteria</taxon>
        <taxon>Pseudomonadati</taxon>
        <taxon>Pseudomonadota</taxon>
        <taxon>Alphaproteobacteria</taxon>
        <taxon>Hyphomicrobiales</taxon>
        <taxon>Rhizobiaceae</taxon>
        <taxon>Peteryoungia</taxon>
    </lineage>
</organism>
<accession>A0ABU0GAW9</accession>
<feature type="signal peptide" evidence="1">
    <location>
        <begin position="1"/>
        <end position="22"/>
    </location>
</feature>
<protein>
    <submittedName>
        <fullName evidence="2">Uncharacterized protein</fullName>
    </submittedName>
</protein>
<sequence length="99" mass="10203">MNAFLTATYFALAVAVTGAAAARPTAPFVLVITDPAASAVGNMSVLQRAGGAFVWAGRVPWISVAHSDAPDFVDRLHEAGALLVLDHDLALGCLQGQQT</sequence>
<name>A0ABU0GAW9_9HYPH</name>